<dbReference type="GO" id="GO:0003700">
    <property type="term" value="F:DNA-binding transcription factor activity"/>
    <property type="evidence" value="ECO:0007669"/>
    <property type="project" value="TreeGrafter"/>
</dbReference>
<sequence length="233" mass="25744">MSGIRQTQTKPMRLPAPSAVDALCANFPGLTPPPALAPRLEALLPCRALAADRVLFAQGQTPKAFYMVASGEIEARFAAQDGRMSVLEHVRAPRLFGLAAFVTERPARYEAVATTTSRVWIIGMPAYRVLMDDWPGFARALMREFAERFEGNLRLLEAARHLSAPERFAVALRQLTAERAAAADADGWQELRATQSELARLAHLSRQTVNQLLRAAQDAGQLRLRYGRIAIRP</sequence>
<dbReference type="Pfam" id="PF13545">
    <property type="entry name" value="HTH_Crp_2"/>
    <property type="match status" value="1"/>
</dbReference>
<dbReference type="PROSITE" id="PS50042">
    <property type="entry name" value="CNMP_BINDING_3"/>
    <property type="match status" value="1"/>
</dbReference>
<dbReference type="PANTHER" id="PTHR24567:SF74">
    <property type="entry name" value="HTH-TYPE TRANSCRIPTIONAL REGULATOR ARCR"/>
    <property type="match status" value="1"/>
</dbReference>
<name>A0A246J0X3_9BURK</name>
<proteinExistence type="predicted"/>
<evidence type="ECO:0000313" key="5">
    <source>
        <dbReference type="EMBL" id="OWQ86251.1"/>
    </source>
</evidence>
<dbReference type="PANTHER" id="PTHR24567">
    <property type="entry name" value="CRP FAMILY TRANSCRIPTIONAL REGULATORY PROTEIN"/>
    <property type="match status" value="1"/>
</dbReference>
<dbReference type="Proteomes" id="UP000197468">
    <property type="component" value="Unassembled WGS sequence"/>
</dbReference>
<dbReference type="CDD" id="cd00038">
    <property type="entry name" value="CAP_ED"/>
    <property type="match status" value="1"/>
</dbReference>
<dbReference type="InterPro" id="IPR000595">
    <property type="entry name" value="cNMP-bd_dom"/>
</dbReference>
<reference evidence="5 6" key="1">
    <citation type="journal article" date="2008" name="Int. J. Syst. Evol. Microbiol.">
        <title>Description of Roseateles aquatilis sp. nov. and Roseateles terrae sp. nov., in the class Betaproteobacteria, and emended description of the genus Roseateles.</title>
        <authorList>
            <person name="Gomila M."/>
            <person name="Bowien B."/>
            <person name="Falsen E."/>
            <person name="Moore E.R."/>
            <person name="Lalucat J."/>
        </authorList>
    </citation>
    <scope>NUCLEOTIDE SEQUENCE [LARGE SCALE GENOMIC DNA]</scope>
    <source>
        <strain evidence="5 6">CCUG 48205</strain>
    </source>
</reference>
<dbReference type="GO" id="GO:0003677">
    <property type="term" value="F:DNA binding"/>
    <property type="evidence" value="ECO:0007669"/>
    <property type="project" value="UniProtKB-KW"/>
</dbReference>
<evidence type="ECO:0000259" key="4">
    <source>
        <dbReference type="PROSITE" id="PS50042"/>
    </source>
</evidence>
<keyword evidence="3" id="KW-0804">Transcription</keyword>
<gene>
    <name evidence="5" type="ORF">CDN99_20665</name>
</gene>
<evidence type="ECO:0000256" key="3">
    <source>
        <dbReference type="ARBA" id="ARBA00023163"/>
    </source>
</evidence>
<keyword evidence="2" id="KW-0238">DNA-binding</keyword>
<dbReference type="AlphaFoldDB" id="A0A246J0X3"/>
<evidence type="ECO:0000256" key="1">
    <source>
        <dbReference type="ARBA" id="ARBA00023015"/>
    </source>
</evidence>
<dbReference type="GO" id="GO:0005829">
    <property type="term" value="C:cytosol"/>
    <property type="evidence" value="ECO:0007669"/>
    <property type="project" value="TreeGrafter"/>
</dbReference>
<protein>
    <recommendedName>
        <fullName evidence="4">Cyclic nucleotide-binding domain-containing protein</fullName>
    </recommendedName>
</protein>
<dbReference type="InterPro" id="IPR050397">
    <property type="entry name" value="Env_Response_Regulators"/>
</dbReference>
<evidence type="ECO:0000313" key="6">
    <source>
        <dbReference type="Proteomes" id="UP000197468"/>
    </source>
</evidence>
<dbReference type="EMBL" id="NIOF01000011">
    <property type="protein sequence ID" value="OWQ86251.1"/>
    <property type="molecule type" value="Genomic_DNA"/>
</dbReference>
<dbReference type="SUPFAM" id="SSF46785">
    <property type="entry name" value="Winged helix' DNA-binding domain"/>
    <property type="match status" value="1"/>
</dbReference>
<dbReference type="SMART" id="SM00100">
    <property type="entry name" value="cNMP"/>
    <property type="match status" value="1"/>
</dbReference>
<keyword evidence="1" id="KW-0805">Transcription regulation</keyword>
<dbReference type="SUPFAM" id="SSF51206">
    <property type="entry name" value="cAMP-binding domain-like"/>
    <property type="match status" value="1"/>
</dbReference>
<organism evidence="5 6">
    <name type="scientific">Roseateles aquatilis</name>
    <dbReference type="NCBI Taxonomy" id="431061"/>
    <lineage>
        <taxon>Bacteria</taxon>
        <taxon>Pseudomonadati</taxon>
        <taxon>Pseudomonadota</taxon>
        <taxon>Betaproteobacteria</taxon>
        <taxon>Burkholderiales</taxon>
        <taxon>Sphaerotilaceae</taxon>
        <taxon>Roseateles</taxon>
    </lineage>
</organism>
<dbReference type="InterPro" id="IPR014710">
    <property type="entry name" value="RmlC-like_jellyroll"/>
</dbReference>
<feature type="domain" description="Cyclic nucleotide-binding" evidence="4">
    <location>
        <begin position="40"/>
        <end position="148"/>
    </location>
</feature>
<comment type="caution">
    <text evidence="5">The sequence shown here is derived from an EMBL/GenBank/DDBJ whole genome shotgun (WGS) entry which is preliminary data.</text>
</comment>
<dbReference type="InterPro" id="IPR018490">
    <property type="entry name" value="cNMP-bd_dom_sf"/>
</dbReference>
<accession>A0A246J0X3</accession>
<keyword evidence="6" id="KW-1185">Reference proteome</keyword>
<dbReference type="InterPro" id="IPR012318">
    <property type="entry name" value="HTH_CRP"/>
</dbReference>
<dbReference type="Pfam" id="PF00027">
    <property type="entry name" value="cNMP_binding"/>
    <property type="match status" value="1"/>
</dbReference>
<dbReference type="InterPro" id="IPR036390">
    <property type="entry name" value="WH_DNA-bd_sf"/>
</dbReference>
<evidence type="ECO:0000256" key="2">
    <source>
        <dbReference type="ARBA" id="ARBA00023125"/>
    </source>
</evidence>
<dbReference type="Gene3D" id="2.60.120.10">
    <property type="entry name" value="Jelly Rolls"/>
    <property type="match status" value="1"/>
</dbReference>